<dbReference type="EMBL" id="AP028127">
    <property type="protein sequence ID" value="BEH91842.1"/>
    <property type="molecule type" value="Genomic_DNA"/>
</dbReference>
<gene>
    <name evidence="2" type="ORF">T23_19440</name>
</gene>
<organism evidence="2 3">
    <name type="scientific">Turicibacter faecis</name>
    <dbReference type="NCBI Taxonomy" id="2963365"/>
    <lineage>
        <taxon>Bacteria</taxon>
        <taxon>Bacillati</taxon>
        <taxon>Bacillota</taxon>
        <taxon>Erysipelotrichia</taxon>
        <taxon>Erysipelotrichales</taxon>
        <taxon>Turicibacteraceae</taxon>
        <taxon>Turicibacter</taxon>
    </lineage>
</organism>
<dbReference type="RefSeq" id="WP_161832247.1">
    <property type="nucleotide sequence ID" value="NZ_AP028127.1"/>
</dbReference>
<accession>A0ABN6ZKF4</accession>
<feature type="signal peptide" evidence="1">
    <location>
        <begin position="1"/>
        <end position="22"/>
    </location>
</feature>
<evidence type="ECO:0000256" key="1">
    <source>
        <dbReference type="SAM" id="SignalP"/>
    </source>
</evidence>
<evidence type="ECO:0000313" key="3">
    <source>
        <dbReference type="Proteomes" id="UP001432099"/>
    </source>
</evidence>
<protein>
    <recommendedName>
        <fullName evidence="4">DUF3887 domain-containing protein</fullName>
    </recommendedName>
</protein>
<evidence type="ECO:0008006" key="4">
    <source>
        <dbReference type="Google" id="ProtNLM"/>
    </source>
</evidence>
<dbReference type="PROSITE" id="PS51257">
    <property type="entry name" value="PROKAR_LIPOPROTEIN"/>
    <property type="match status" value="1"/>
</dbReference>
<name>A0ABN6ZKF4_9FIRM</name>
<dbReference type="Proteomes" id="UP001432099">
    <property type="component" value="Chromosome"/>
</dbReference>
<keyword evidence="1" id="KW-0732">Signal</keyword>
<keyword evidence="3" id="KW-1185">Reference proteome</keyword>
<proteinExistence type="predicted"/>
<evidence type="ECO:0000313" key="2">
    <source>
        <dbReference type="EMBL" id="BEH91842.1"/>
    </source>
</evidence>
<feature type="chain" id="PRO_5045200966" description="DUF3887 domain-containing protein" evidence="1">
    <location>
        <begin position="23"/>
        <end position="144"/>
    </location>
</feature>
<reference evidence="2" key="1">
    <citation type="journal article" date="2024" name="Int. J. Syst. Evol. Microbiol.">
        <title>Turicibacter faecis sp. nov., isolated from faeces of heart failure mouse model.</title>
        <authorList>
            <person name="Imamura Y."/>
            <person name="Motooka D."/>
            <person name="Nakajima Y."/>
            <person name="Ito S."/>
            <person name="Kitakaze M."/>
            <person name="Iida T."/>
            <person name="Nakamura S."/>
        </authorList>
    </citation>
    <scope>NUCLEOTIDE SEQUENCE</scope>
    <source>
        <strain evidence="2">TC023</strain>
    </source>
</reference>
<sequence>MLKRVALLGVLFSFFMVGCSNIDSKVSTELESTTEKFFKEINDLSDYTNESELEALNSYFTDDSAVKGDLIEYLTVYQLENEKEVPNYEVTKMEIKPQDDLYRVHVKYDMKSKETDQLLYSSDLNLYFKDVNGEMKIDTADYGG</sequence>